<dbReference type="Proteomes" id="UP000189513">
    <property type="component" value="Unassembled WGS sequence"/>
</dbReference>
<gene>
    <name evidence="2" type="ORF">BON22_2615</name>
</gene>
<reference evidence="3" key="1">
    <citation type="journal article" date="2017" name="Genome Announc.">
        <title>Genome sequences of Cyberlindnera fabianii 65, Pichia kudriavzevii 129, and Saccharomyces cerevisiae 131 isolated from fermented masau fruits in Zimbabwe.</title>
        <authorList>
            <person name="van Rijswijck I.M.H."/>
            <person name="Derks M.F.L."/>
            <person name="Abee T."/>
            <person name="de Ridder D."/>
            <person name="Smid E.J."/>
        </authorList>
    </citation>
    <scope>NUCLEOTIDE SEQUENCE [LARGE SCALE GENOMIC DNA]</scope>
    <source>
        <strain evidence="3">65</strain>
    </source>
</reference>
<keyword evidence="3" id="KW-1185">Reference proteome</keyword>
<feature type="coiled-coil region" evidence="1">
    <location>
        <begin position="185"/>
        <end position="252"/>
    </location>
</feature>
<protein>
    <submittedName>
        <fullName evidence="2">Uncharacterized protein</fullName>
    </submittedName>
</protein>
<comment type="caution">
    <text evidence="2">The sequence shown here is derived from an EMBL/GenBank/DDBJ whole genome shotgun (WGS) entry which is preliminary data.</text>
</comment>
<proteinExistence type="predicted"/>
<keyword evidence="1" id="KW-0175">Coiled coil</keyword>
<evidence type="ECO:0000313" key="3">
    <source>
        <dbReference type="Proteomes" id="UP000189513"/>
    </source>
</evidence>
<evidence type="ECO:0000256" key="1">
    <source>
        <dbReference type="SAM" id="Coils"/>
    </source>
</evidence>
<sequence length="317" mass="36812">MFTHNIESNPKFMTAVMHWISAFPSSTIDANEPLDHLRHPQMITTILRLLMDEHFTVDVDFEQYKGLQEGLLVDVSDEEEYLAIFDAVRQYSKDKLWSKKKLFKYLDMLKLDELARGEYFALTVLCFVFTEIGLHSFKSGIAISTISMLDDADREELKQFLYDDQDLSGRNLVLMQRVNLIESENAELKKRLGVSEGELLRLKKKPAFLVEEELEKVIKEKNDEIDKLTLEQVGLRQQNKELKRDLAQLNEDCFAIGSIEKSPRKLSPTKRNNISISSTNSTEALKEVELLKWELNMMSDWILSVCAERERLSARRQ</sequence>
<dbReference type="OMA" id="HWISAFP"/>
<name>A0A1V2L660_CYBFA</name>
<accession>A0A1V2L660</accession>
<dbReference type="VEuPathDB" id="FungiDB:BON22_2615"/>
<dbReference type="AlphaFoldDB" id="A0A1V2L660"/>
<evidence type="ECO:0000313" key="2">
    <source>
        <dbReference type="EMBL" id="ONH67397.1"/>
    </source>
</evidence>
<organism evidence="2 3">
    <name type="scientific">Cyberlindnera fabianii</name>
    <name type="common">Yeast</name>
    <name type="synonym">Hansenula fabianii</name>
    <dbReference type="NCBI Taxonomy" id="36022"/>
    <lineage>
        <taxon>Eukaryota</taxon>
        <taxon>Fungi</taxon>
        <taxon>Dikarya</taxon>
        <taxon>Ascomycota</taxon>
        <taxon>Saccharomycotina</taxon>
        <taxon>Saccharomycetes</taxon>
        <taxon>Phaffomycetales</taxon>
        <taxon>Phaffomycetaceae</taxon>
        <taxon>Cyberlindnera</taxon>
    </lineage>
</organism>
<dbReference type="EMBL" id="MPUK01000004">
    <property type="protein sequence ID" value="ONH67397.1"/>
    <property type="molecule type" value="Genomic_DNA"/>
</dbReference>